<keyword evidence="8" id="KW-1133">Transmembrane helix</keyword>
<dbReference type="PANTHER" id="PTHR23183">
    <property type="entry name" value="NOP14"/>
    <property type="match status" value="1"/>
</dbReference>
<keyword evidence="8" id="KW-0472">Membrane</keyword>
<comment type="function">
    <text evidence="6">Involved in nucleolar processing of pre-18S ribosomal RNA. Has a role in the nuclear export of 40S pre-ribosomal subunit to the cytoplasm.</text>
</comment>
<comment type="similarity">
    <text evidence="2">Belongs to the NOP14 family.</text>
</comment>
<evidence type="ECO:0000313" key="9">
    <source>
        <dbReference type="EMBL" id="CAA7044260.1"/>
    </source>
</evidence>
<dbReference type="Proteomes" id="UP000467841">
    <property type="component" value="Unassembled WGS sequence"/>
</dbReference>
<feature type="region of interest" description="Disordered" evidence="7">
    <location>
        <begin position="40"/>
        <end position="62"/>
    </location>
</feature>
<keyword evidence="5" id="KW-0539">Nucleus</keyword>
<evidence type="ECO:0000256" key="4">
    <source>
        <dbReference type="ARBA" id="ARBA00022552"/>
    </source>
</evidence>
<comment type="caution">
    <text evidence="9">The sequence shown here is derived from an EMBL/GenBank/DDBJ whole genome shotgun (WGS) entry which is preliminary data.</text>
</comment>
<keyword evidence="8" id="KW-0812">Transmembrane</keyword>
<dbReference type="GO" id="GO:0032040">
    <property type="term" value="C:small-subunit processome"/>
    <property type="evidence" value="ECO:0007669"/>
    <property type="project" value="InterPro"/>
</dbReference>
<dbReference type="EMBL" id="CACVBM020001296">
    <property type="protein sequence ID" value="CAA7044260.1"/>
    <property type="molecule type" value="Genomic_DNA"/>
</dbReference>
<evidence type="ECO:0000256" key="3">
    <source>
        <dbReference type="ARBA" id="ARBA00022517"/>
    </source>
</evidence>
<evidence type="ECO:0000256" key="7">
    <source>
        <dbReference type="SAM" id="MobiDB-lite"/>
    </source>
</evidence>
<comment type="subcellular location">
    <subcellularLocation>
        <location evidence="1">Nucleus</location>
        <location evidence="1">Nucleolus</location>
    </subcellularLocation>
</comment>
<evidence type="ECO:0000256" key="8">
    <source>
        <dbReference type="SAM" id="Phobius"/>
    </source>
</evidence>
<evidence type="ECO:0000313" key="10">
    <source>
        <dbReference type="Proteomes" id="UP000467841"/>
    </source>
</evidence>
<gene>
    <name evidence="9" type="ORF">MERR_LOCUS31495</name>
</gene>
<dbReference type="InterPro" id="IPR007276">
    <property type="entry name" value="Nop14"/>
</dbReference>
<reference evidence="9" key="1">
    <citation type="submission" date="2020-01" db="EMBL/GenBank/DDBJ databases">
        <authorList>
            <person name="Mishra B."/>
        </authorList>
    </citation>
    <scope>NUCLEOTIDE SEQUENCE [LARGE SCALE GENOMIC DNA]</scope>
</reference>
<keyword evidence="4" id="KW-0698">rRNA processing</keyword>
<sequence>MGKQKKPDKKGVKRTGQNVRVVLSRSRAVDKRNKTLLKEYEHEQSLKSSTSLDKRIGEPNDHHGEFVKDIFRSQRERQVKLAKKSIYNLSDGEEDIYEDSALCETSGDEERHQSRNEFVEEILTRSKLVRMEKAKHKEEDEKLMDKNFKSQAMARLTHLPEVNDDHILHLFAIVISCVYAMGVTICLRLLMISYA</sequence>
<evidence type="ECO:0000256" key="2">
    <source>
        <dbReference type="ARBA" id="ARBA00007466"/>
    </source>
</evidence>
<dbReference type="Pfam" id="PF04147">
    <property type="entry name" value="Nop14"/>
    <property type="match status" value="1"/>
</dbReference>
<evidence type="ECO:0000256" key="1">
    <source>
        <dbReference type="ARBA" id="ARBA00004604"/>
    </source>
</evidence>
<proteinExistence type="inferred from homology"/>
<name>A0A6D2JWK2_9BRAS</name>
<keyword evidence="10" id="KW-1185">Reference proteome</keyword>
<organism evidence="9 10">
    <name type="scientific">Microthlaspi erraticum</name>
    <dbReference type="NCBI Taxonomy" id="1685480"/>
    <lineage>
        <taxon>Eukaryota</taxon>
        <taxon>Viridiplantae</taxon>
        <taxon>Streptophyta</taxon>
        <taxon>Embryophyta</taxon>
        <taxon>Tracheophyta</taxon>
        <taxon>Spermatophyta</taxon>
        <taxon>Magnoliopsida</taxon>
        <taxon>eudicotyledons</taxon>
        <taxon>Gunneridae</taxon>
        <taxon>Pentapetalae</taxon>
        <taxon>rosids</taxon>
        <taxon>malvids</taxon>
        <taxon>Brassicales</taxon>
        <taxon>Brassicaceae</taxon>
        <taxon>Coluteocarpeae</taxon>
        <taxon>Microthlaspi</taxon>
    </lineage>
</organism>
<dbReference type="OrthoDB" id="1681842at2759"/>
<protein>
    <submittedName>
        <fullName evidence="9">Uncharacterized protein</fullName>
    </submittedName>
</protein>
<keyword evidence="3" id="KW-0690">Ribosome biogenesis</keyword>
<feature type="compositionally biased region" description="Basic and acidic residues" evidence="7">
    <location>
        <begin position="52"/>
        <end position="62"/>
    </location>
</feature>
<accession>A0A6D2JWK2</accession>
<evidence type="ECO:0000256" key="5">
    <source>
        <dbReference type="ARBA" id="ARBA00023242"/>
    </source>
</evidence>
<dbReference type="GO" id="GO:0030490">
    <property type="term" value="P:maturation of SSU-rRNA"/>
    <property type="evidence" value="ECO:0007669"/>
    <property type="project" value="TreeGrafter"/>
</dbReference>
<feature type="transmembrane region" description="Helical" evidence="8">
    <location>
        <begin position="167"/>
        <end position="190"/>
    </location>
</feature>
<dbReference type="PANTHER" id="PTHR23183:SF0">
    <property type="entry name" value="NUCLEOLAR PROTEIN 14"/>
    <property type="match status" value="1"/>
</dbReference>
<dbReference type="GO" id="GO:0030692">
    <property type="term" value="C:Noc4p-Nop14p complex"/>
    <property type="evidence" value="ECO:0007669"/>
    <property type="project" value="TreeGrafter"/>
</dbReference>
<evidence type="ECO:0000256" key="6">
    <source>
        <dbReference type="ARBA" id="ARBA00024695"/>
    </source>
</evidence>
<dbReference type="AlphaFoldDB" id="A0A6D2JWK2"/>